<dbReference type="AlphaFoldDB" id="A0AAV2T6J7"/>
<gene>
    <name evidence="1" type="ORF">CDAUBV1_LOCUS4198</name>
</gene>
<protein>
    <submittedName>
        <fullName evidence="1">Uncharacterized protein</fullName>
    </submittedName>
</protein>
<sequence>MSSESSEKSSPKRWEHSLDRLPTMIFDKYLITAFSESPINKDRRRIEIPIHFGVPMILLREKHEQELNAGKSFIESEPPPKQLIDATADRLMINCNTKEDIEVVLGRAKPILIFHTILEMLRRFPEPIFPLSYKSAQVISKVMLLEPLHPYDFLISEDLYKEILRVHAEQGDDNAARFKRSKHRSEDTIQPLIQKYYNCNRVSKNKQIRMYNKFSKCIYHDLHLIQTTLQRNLVRFIIRNTIFIARSYNIHSFSRLSQQRAESWQVAAVTIRPHIIEYSYTKLADLLGPVLMSQPVSPECFPDVEKRAMLNILASDMDRMWLPGQKPQDVTVNMEPTYCHANCVCGRGLNVISADSGY</sequence>
<evidence type="ECO:0000313" key="2">
    <source>
        <dbReference type="Proteomes" id="UP001497525"/>
    </source>
</evidence>
<evidence type="ECO:0000313" key="1">
    <source>
        <dbReference type="EMBL" id="CAL5131689.1"/>
    </source>
</evidence>
<dbReference type="Proteomes" id="UP001497525">
    <property type="component" value="Unassembled WGS sequence"/>
</dbReference>
<dbReference type="EMBL" id="CAXLJL010000101">
    <property type="protein sequence ID" value="CAL5131689.1"/>
    <property type="molecule type" value="Genomic_DNA"/>
</dbReference>
<accession>A0AAV2T6J7</accession>
<comment type="caution">
    <text evidence="1">The sequence shown here is derived from an EMBL/GenBank/DDBJ whole genome shotgun (WGS) entry which is preliminary data.</text>
</comment>
<organism evidence="1 2">
    <name type="scientific">Calicophoron daubneyi</name>
    <name type="common">Rumen fluke</name>
    <name type="synonym">Paramphistomum daubneyi</name>
    <dbReference type="NCBI Taxonomy" id="300641"/>
    <lineage>
        <taxon>Eukaryota</taxon>
        <taxon>Metazoa</taxon>
        <taxon>Spiralia</taxon>
        <taxon>Lophotrochozoa</taxon>
        <taxon>Platyhelminthes</taxon>
        <taxon>Trematoda</taxon>
        <taxon>Digenea</taxon>
        <taxon>Plagiorchiida</taxon>
        <taxon>Pronocephalata</taxon>
        <taxon>Paramphistomoidea</taxon>
        <taxon>Paramphistomidae</taxon>
        <taxon>Calicophoron</taxon>
    </lineage>
</organism>
<proteinExistence type="predicted"/>
<name>A0AAV2T6J7_CALDB</name>
<reference evidence="1" key="1">
    <citation type="submission" date="2024-06" db="EMBL/GenBank/DDBJ databases">
        <authorList>
            <person name="Liu X."/>
            <person name="Lenzi L."/>
            <person name="Haldenby T S."/>
            <person name="Uol C."/>
        </authorList>
    </citation>
    <scope>NUCLEOTIDE SEQUENCE</scope>
</reference>